<evidence type="ECO:0000256" key="1">
    <source>
        <dbReference type="SAM" id="Phobius"/>
    </source>
</evidence>
<comment type="caution">
    <text evidence="4">The sequence shown here is derived from an EMBL/GenBank/DDBJ whole genome shotgun (WGS) entry which is preliminary data.</text>
</comment>
<dbReference type="InterPro" id="IPR003599">
    <property type="entry name" value="Ig_sub"/>
</dbReference>
<dbReference type="SUPFAM" id="SSF48726">
    <property type="entry name" value="Immunoglobulin"/>
    <property type="match status" value="4"/>
</dbReference>
<feature type="domain" description="Immunoglobulin" evidence="3">
    <location>
        <begin position="42"/>
        <end position="144"/>
    </location>
</feature>
<dbReference type="InterPro" id="IPR013783">
    <property type="entry name" value="Ig-like_fold"/>
</dbReference>
<dbReference type="Proteomes" id="UP001479290">
    <property type="component" value="Unassembled WGS sequence"/>
</dbReference>
<feature type="domain" description="Immunoglobulin" evidence="3">
    <location>
        <begin position="153"/>
        <end position="252"/>
    </location>
</feature>
<protein>
    <recommendedName>
        <fullName evidence="3">Immunoglobulin domain-containing protein</fullName>
    </recommendedName>
</protein>
<dbReference type="PANTHER" id="PTHR21063:SF4">
    <property type="entry name" value="CD48 ANTIGEN-RELATED"/>
    <property type="match status" value="1"/>
</dbReference>
<dbReference type="InterPro" id="IPR013106">
    <property type="entry name" value="Ig_V-set"/>
</dbReference>
<accession>A0AAW1ZDG7</accession>
<keyword evidence="1" id="KW-1133">Transmembrane helix</keyword>
<evidence type="ECO:0000256" key="2">
    <source>
        <dbReference type="SAM" id="SignalP"/>
    </source>
</evidence>
<evidence type="ECO:0000313" key="5">
    <source>
        <dbReference type="Proteomes" id="UP001479290"/>
    </source>
</evidence>
<dbReference type="InterPro" id="IPR036179">
    <property type="entry name" value="Ig-like_dom_sf"/>
</dbReference>
<evidence type="ECO:0000313" key="4">
    <source>
        <dbReference type="EMBL" id="KAK9958451.1"/>
    </source>
</evidence>
<feature type="domain" description="Immunoglobulin" evidence="3">
    <location>
        <begin position="297"/>
        <end position="402"/>
    </location>
</feature>
<sequence length="500" mass="56342">MKSTVEIILYLESTQLYRNIQTMLLLFLISLPLDGASGAESDETVTVMEGDSVTLHTNLTEVQNDDTILWLFGPKDSILSQITRKHDLTSLFITDDRRFRGRLQVDQNTGSLTIRNTRFRHSGQYKLSISREKTTTKIFNVTVIGVVVETDGVKSVSVMEGDFVILQSDVSEVQRDVLIVWRFGDKGILLAKIDVENKEISLNDADGRFRDRLKLDLNGSLTIKNTRTTDSGLYELQVRGHESSQRFHLSVNAFSGRSPGLIAGIIVAALLVAAVVSSVVVYYRRKISELEKQVETTEKVKVSDGDSATLKTETNLREDDKVQWWYQDDSDLIAEANRDAHGVTHKRTHDGFDERFRSKLVLNDKTGSLKINNTMTIHSGLYILEISSKTRRINKRFILTVNMRTMSGKKGGSVTLKTDIKIQSEDEILWTFGAENCLVVKADSGMTIGKKFRDRVELDKKTGSLILTNMTDTDTGHFKLQIINSEQTTFRRFKVTVTGE</sequence>
<keyword evidence="2" id="KW-0732">Signal</keyword>
<dbReference type="AlphaFoldDB" id="A0AAW1ZDG7"/>
<dbReference type="Pfam" id="PF07686">
    <property type="entry name" value="V-set"/>
    <property type="match status" value="3"/>
</dbReference>
<feature type="chain" id="PRO_5043475267" description="Immunoglobulin domain-containing protein" evidence="2">
    <location>
        <begin position="39"/>
        <end position="500"/>
    </location>
</feature>
<reference evidence="4 5" key="1">
    <citation type="submission" date="2024-05" db="EMBL/GenBank/DDBJ databases">
        <title>A high-quality chromosomal-level genome assembly of Topmouth culter (Culter alburnus).</title>
        <authorList>
            <person name="Zhao H."/>
        </authorList>
    </citation>
    <scope>NUCLEOTIDE SEQUENCE [LARGE SCALE GENOMIC DNA]</scope>
    <source>
        <strain evidence="4">CATC2023</strain>
        <tissue evidence="4">Muscle</tissue>
    </source>
</reference>
<proteinExistence type="predicted"/>
<name>A0AAW1ZDG7_CULAL</name>
<dbReference type="SMART" id="SM00409">
    <property type="entry name" value="IG"/>
    <property type="match status" value="4"/>
</dbReference>
<feature type="signal peptide" evidence="2">
    <location>
        <begin position="1"/>
        <end position="38"/>
    </location>
</feature>
<gene>
    <name evidence="4" type="ORF">ABG768_010571</name>
</gene>
<dbReference type="EMBL" id="JAWDJR010000018">
    <property type="protein sequence ID" value="KAK9958451.1"/>
    <property type="molecule type" value="Genomic_DNA"/>
</dbReference>
<organism evidence="4 5">
    <name type="scientific">Culter alburnus</name>
    <name type="common">Topmouth culter</name>
    <dbReference type="NCBI Taxonomy" id="194366"/>
    <lineage>
        <taxon>Eukaryota</taxon>
        <taxon>Metazoa</taxon>
        <taxon>Chordata</taxon>
        <taxon>Craniata</taxon>
        <taxon>Vertebrata</taxon>
        <taxon>Euteleostomi</taxon>
        <taxon>Actinopterygii</taxon>
        <taxon>Neopterygii</taxon>
        <taxon>Teleostei</taxon>
        <taxon>Ostariophysi</taxon>
        <taxon>Cypriniformes</taxon>
        <taxon>Xenocyprididae</taxon>
        <taxon>Xenocypridinae</taxon>
        <taxon>Culter</taxon>
    </lineage>
</organism>
<keyword evidence="1" id="KW-0472">Membrane</keyword>
<feature type="domain" description="Immunoglobulin" evidence="3">
    <location>
        <begin position="403"/>
        <end position="498"/>
    </location>
</feature>
<dbReference type="Gene3D" id="2.60.40.10">
    <property type="entry name" value="Immunoglobulins"/>
    <property type="match status" value="4"/>
</dbReference>
<keyword evidence="1" id="KW-0812">Transmembrane</keyword>
<dbReference type="PANTHER" id="PTHR21063">
    <property type="entry name" value="LFA-3"/>
    <property type="match status" value="1"/>
</dbReference>
<evidence type="ECO:0000259" key="3">
    <source>
        <dbReference type="SMART" id="SM00409"/>
    </source>
</evidence>
<keyword evidence="5" id="KW-1185">Reference proteome</keyword>
<feature type="transmembrane region" description="Helical" evidence="1">
    <location>
        <begin position="261"/>
        <end position="283"/>
    </location>
</feature>